<dbReference type="PANTHER" id="PTHR43268:SF6">
    <property type="entry name" value="THIOSULFATE SULFURTRANSFERASE_RHODANESE-LIKE DOMAIN-CONTAINING PROTEIN 2"/>
    <property type="match status" value="1"/>
</dbReference>
<dbReference type="STRING" id="645134.A0A0L0HR54"/>
<dbReference type="eggNOG" id="ENOG502QSQK">
    <property type="taxonomic scope" value="Eukaryota"/>
</dbReference>
<dbReference type="InParanoid" id="A0A0L0HR54"/>
<dbReference type="EMBL" id="KQ257452">
    <property type="protein sequence ID" value="KND03344.1"/>
    <property type="molecule type" value="Genomic_DNA"/>
</dbReference>
<dbReference type="AlphaFoldDB" id="A0A0L0HR54"/>
<dbReference type="PROSITE" id="PS50206">
    <property type="entry name" value="RHODANESE_3"/>
    <property type="match status" value="1"/>
</dbReference>
<evidence type="ECO:0000313" key="3">
    <source>
        <dbReference type="Proteomes" id="UP000053201"/>
    </source>
</evidence>
<gene>
    <name evidence="2" type="ORF">SPPG_02387</name>
</gene>
<dbReference type="Pfam" id="PF00581">
    <property type="entry name" value="Rhodanese"/>
    <property type="match status" value="1"/>
</dbReference>
<dbReference type="InterPro" id="IPR022111">
    <property type="entry name" value="Rhodanese_C"/>
</dbReference>
<evidence type="ECO:0000313" key="2">
    <source>
        <dbReference type="EMBL" id="KND03344.1"/>
    </source>
</evidence>
<dbReference type="Pfam" id="PF17773">
    <property type="entry name" value="UPF0176_N"/>
    <property type="match status" value="1"/>
</dbReference>
<dbReference type="GeneID" id="27685977"/>
<dbReference type="InterPro" id="IPR001763">
    <property type="entry name" value="Rhodanese-like_dom"/>
</dbReference>
<dbReference type="InterPro" id="IPR040503">
    <property type="entry name" value="TRHO_N"/>
</dbReference>
<dbReference type="Gene3D" id="3.30.70.100">
    <property type="match status" value="1"/>
</dbReference>
<dbReference type="VEuPathDB" id="FungiDB:SPPG_02387"/>
<feature type="domain" description="Rhodanese" evidence="1">
    <location>
        <begin position="278"/>
        <end position="366"/>
    </location>
</feature>
<dbReference type="Pfam" id="PF12368">
    <property type="entry name" value="Rhodanese_C"/>
    <property type="match status" value="1"/>
</dbReference>
<name>A0A0L0HR54_SPIPD</name>
<proteinExistence type="predicted"/>
<dbReference type="InterPro" id="IPR020936">
    <property type="entry name" value="TrhO"/>
</dbReference>
<dbReference type="InterPro" id="IPR036873">
    <property type="entry name" value="Rhodanese-like_dom_sf"/>
</dbReference>
<organism evidence="2 3">
    <name type="scientific">Spizellomyces punctatus (strain DAOM BR117)</name>
    <dbReference type="NCBI Taxonomy" id="645134"/>
    <lineage>
        <taxon>Eukaryota</taxon>
        <taxon>Fungi</taxon>
        <taxon>Fungi incertae sedis</taxon>
        <taxon>Chytridiomycota</taxon>
        <taxon>Chytridiomycota incertae sedis</taxon>
        <taxon>Chytridiomycetes</taxon>
        <taxon>Spizellomycetales</taxon>
        <taxon>Spizellomycetaceae</taxon>
        <taxon>Spizellomyces</taxon>
    </lineage>
</organism>
<dbReference type="PANTHER" id="PTHR43268">
    <property type="entry name" value="THIOSULFATE SULFURTRANSFERASE/RHODANESE-LIKE DOMAIN-CONTAINING PROTEIN 2"/>
    <property type="match status" value="1"/>
</dbReference>
<dbReference type="Pfam" id="PF23949">
    <property type="entry name" value="TSTD2_N"/>
    <property type="match status" value="1"/>
</dbReference>
<dbReference type="SMART" id="SM00450">
    <property type="entry name" value="RHOD"/>
    <property type="match status" value="1"/>
</dbReference>
<dbReference type="Gene3D" id="3.40.250.10">
    <property type="entry name" value="Rhodanese-like domain"/>
    <property type="match status" value="1"/>
</dbReference>
<keyword evidence="3" id="KW-1185">Reference proteome</keyword>
<accession>A0A0L0HR54</accession>
<sequence>MTATTLSPTPAFVSGTQKRAAKRQAVQQFVHSLLQTHDTNDTGTEPTWSCCSKTFTTHSSISRHIHTAHADKLAALESHFLASPPRQVKPPQNTCQFHTRRAARGGSDPVTLPCDALHAKSGTVLLFYRYTPIHDPEDVAAFQKDLCTRLGLSGKLRIAHEGLNITVAGETRNITEYVDVMVEHEVLSGLELKNDAERRRLFFKPSEGCVHVFDGLSVKVVDEICPFGVRDWVPKRMRGGIWEESNQYDPSTPESKDPKVVALAPPEFHSLLSTLPNNKDDYILLDVRNHYETRIGHFPSAVLPPIRRFSTLPTYIHQNKPTFSSRKAILTYCTGGIRCEKASAWLSEEMGVPVIMLEGGIHNYLEWVKESGGESLFKGRNYVFDARQSLGVQNDVNEDAVSFCYKCGTPTAALQKCIGTGCHLLVTCCTPCFESHSVKSPTENMGMYCCTACREIDVEKTTHEANWHKDASLSSDTRGKPKPKRRLCSCEIERRRQLYSNGNNTTPVNQEGGR</sequence>
<dbReference type="SUPFAM" id="SSF52821">
    <property type="entry name" value="Rhodanese/Cell cycle control phosphatase"/>
    <property type="match status" value="1"/>
</dbReference>
<reference evidence="2 3" key="1">
    <citation type="submission" date="2009-08" db="EMBL/GenBank/DDBJ databases">
        <title>The Genome Sequence of Spizellomyces punctatus strain DAOM BR117.</title>
        <authorList>
            <consortium name="The Broad Institute Genome Sequencing Platform"/>
            <person name="Russ C."/>
            <person name="Cuomo C."/>
            <person name="Shea T."/>
            <person name="Young S.K."/>
            <person name="Zeng Q."/>
            <person name="Koehrsen M."/>
            <person name="Haas B."/>
            <person name="Borodovsky M."/>
            <person name="Guigo R."/>
            <person name="Alvarado L."/>
            <person name="Berlin A."/>
            <person name="Bochicchio J."/>
            <person name="Borenstein D."/>
            <person name="Chapman S."/>
            <person name="Chen Z."/>
            <person name="Engels R."/>
            <person name="Freedman E."/>
            <person name="Gellesch M."/>
            <person name="Goldberg J."/>
            <person name="Griggs A."/>
            <person name="Gujja S."/>
            <person name="Heiman D."/>
            <person name="Hepburn T."/>
            <person name="Howarth C."/>
            <person name="Jen D."/>
            <person name="Larson L."/>
            <person name="Lewis B."/>
            <person name="Mehta T."/>
            <person name="Park D."/>
            <person name="Pearson M."/>
            <person name="Roberts A."/>
            <person name="Saif S."/>
            <person name="Shenoy N."/>
            <person name="Sisk P."/>
            <person name="Stolte C."/>
            <person name="Sykes S."/>
            <person name="Thomson T."/>
            <person name="Walk T."/>
            <person name="White J."/>
            <person name="Yandava C."/>
            <person name="Burger G."/>
            <person name="Gray M.W."/>
            <person name="Holland P.W.H."/>
            <person name="King N."/>
            <person name="Lang F.B.F."/>
            <person name="Roger A.J."/>
            <person name="Ruiz-Trillo I."/>
            <person name="Lander E."/>
            <person name="Nusbaum C."/>
        </authorList>
    </citation>
    <scope>NUCLEOTIDE SEQUENCE [LARGE SCALE GENOMIC DNA]</scope>
    <source>
        <strain evidence="2 3">DAOM BR117</strain>
    </source>
</reference>
<dbReference type="OrthoDB" id="25002at2759"/>
<evidence type="ECO:0000259" key="1">
    <source>
        <dbReference type="PROSITE" id="PS50206"/>
    </source>
</evidence>
<dbReference type="InterPro" id="IPR057944">
    <property type="entry name" value="TSTD2_N"/>
</dbReference>
<dbReference type="RefSeq" id="XP_016611383.1">
    <property type="nucleotide sequence ID" value="XM_016750680.1"/>
</dbReference>
<dbReference type="OMA" id="ECKEKLW"/>
<dbReference type="Proteomes" id="UP000053201">
    <property type="component" value="Unassembled WGS sequence"/>
</dbReference>
<protein>
    <recommendedName>
        <fullName evidence="1">Rhodanese domain-containing protein</fullName>
    </recommendedName>
</protein>